<gene>
    <name evidence="1" type="ORF">LTS18_001186</name>
</gene>
<name>A0ACC3DF67_9PEZI</name>
<dbReference type="EMBL" id="JAWDJW010005554">
    <property type="protein sequence ID" value="KAK3067310.1"/>
    <property type="molecule type" value="Genomic_DNA"/>
</dbReference>
<organism evidence="1 2">
    <name type="scientific">Coniosporium uncinatum</name>
    <dbReference type="NCBI Taxonomy" id="93489"/>
    <lineage>
        <taxon>Eukaryota</taxon>
        <taxon>Fungi</taxon>
        <taxon>Dikarya</taxon>
        <taxon>Ascomycota</taxon>
        <taxon>Pezizomycotina</taxon>
        <taxon>Dothideomycetes</taxon>
        <taxon>Dothideomycetes incertae sedis</taxon>
        <taxon>Coniosporium</taxon>
    </lineage>
</organism>
<comment type="caution">
    <text evidence="1">The sequence shown here is derived from an EMBL/GenBank/DDBJ whole genome shotgun (WGS) entry which is preliminary data.</text>
</comment>
<reference evidence="1" key="1">
    <citation type="submission" date="2024-09" db="EMBL/GenBank/DDBJ databases">
        <title>Black Yeasts Isolated from many extreme environments.</title>
        <authorList>
            <person name="Coleine C."/>
            <person name="Stajich J.E."/>
            <person name="Selbmann L."/>
        </authorList>
    </citation>
    <scope>NUCLEOTIDE SEQUENCE</scope>
    <source>
        <strain evidence="1">CCFEE 5737</strain>
    </source>
</reference>
<protein>
    <submittedName>
        <fullName evidence="1">Uncharacterized protein</fullName>
    </submittedName>
</protein>
<dbReference type="Proteomes" id="UP001186974">
    <property type="component" value="Unassembled WGS sequence"/>
</dbReference>
<keyword evidence="2" id="KW-1185">Reference proteome</keyword>
<evidence type="ECO:0000313" key="1">
    <source>
        <dbReference type="EMBL" id="KAK3067310.1"/>
    </source>
</evidence>
<feature type="non-terminal residue" evidence="1">
    <location>
        <position position="1"/>
    </location>
</feature>
<evidence type="ECO:0000313" key="2">
    <source>
        <dbReference type="Proteomes" id="UP001186974"/>
    </source>
</evidence>
<accession>A0ACC3DF67</accession>
<proteinExistence type="predicted"/>
<sequence length="91" mass="10210">ELEQRLFDELSSKAILTTLLQGQDDDNVSTTSVTQASSDAGTEGEGDCEEDTHSMHDLLMHFDEVEQRAEQQEDLEEVEQPVVQQDDLEEA</sequence>